<gene>
    <name evidence="1" type="ORF">KKP3000_000032</name>
</gene>
<evidence type="ECO:0000313" key="1">
    <source>
        <dbReference type="EMBL" id="MFB5191262.1"/>
    </source>
</evidence>
<reference evidence="1 2" key="1">
    <citation type="journal article" date="2024" name="Int. J. Mol. Sci.">
        <title>Exploration of Alicyclobacillus spp. Genome in Search of Antibiotic Resistance.</title>
        <authorList>
            <person name="Bucka-Kolendo J."/>
            <person name="Kiousi D.E."/>
            <person name="Dekowska A."/>
            <person name="Mikolajczuk-Szczyrba A."/>
            <person name="Karadedos D.M."/>
            <person name="Michael P."/>
            <person name="Galanis A."/>
            <person name="Sokolowska B."/>
        </authorList>
    </citation>
    <scope>NUCLEOTIDE SEQUENCE [LARGE SCALE GENOMIC DNA]</scope>
    <source>
        <strain evidence="1 2">KKP 3000</strain>
    </source>
</reference>
<dbReference type="Proteomes" id="UP001579974">
    <property type="component" value="Unassembled WGS sequence"/>
</dbReference>
<protein>
    <submittedName>
        <fullName evidence="1">Uncharacterized protein</fullName>
    </submittedName>
</protein>
<organism evidence="1 2">
    <name type="scientific">Alicyclobacillus fastidiosus</name>
    <dbReference type="NCBI Taxonomy" id="392011"/>
    <lineage>
        <taxon>Bacteria</taxon>
        <taxon>Bacillati</taxon>
        <taxon>Bacillota</taxon>
        <taxon>Bacilli</taxon>
        <taxon>Bacillales</taxon>
        <taxon>Alicyclobacillaceae</taxon>
        <taxon>Alicyclobacillus</taxon>
    </lineage>
</organism>
<comment type="caution">
    <text evidence="1">The sequence shown here is derived from an EMBL/GenBank/DDBJ whole genome shotgun (WGS) entry which is preliminary data.</text>
</comment>
<keyword evidence="2" id="KW-1185">Reference proteome</keyword>
<dbReference type="EMBL" id="JBDXSU010000010">
    <property type="protein sequence ID" value="MFB5191262.1"/>
    <property type="molecule type" value="Genomic_DNA"/>
</dbReference>
<evidence type="ECO:0000313" key="2">
    <source>
        <dbReference type="Proteomes" id="UP001579974"/>
    </source>
</evidence>
<name>A0ABV5AGC3_9BACL</name>
<dbReference type="RefSeq" id="WP_275473878.1">
    <property type="nucleotide sequence ID" value="NZ_CP162940.1"/>
</dbReference>
<sequence length="94" mass="10765">MRAIEYVGRIADIGEFVPVLAVDRLEALRQFSDVALDSLYMESQSPSPVPERNSAYEYHLVKLRDGGFYLLEDDPTPAFDHRQIEKYYIGVPLT</sequence>
<proteinExistence type="predicted"/>
<accession>A0ABV5AGC3</accession>